<accession>A0A814QGC2</accession>
<evidence type="ECO:0000256" key="1">
    <source>
        <dbReference type="SAM" id="MobiDB-lite"/>
    </source>
</evidence>
<dbReference type="EMBL" id="CAJOBC010006008">
    <property type="protein sequence ID" value="CAF3883316.1"/>
    <property type="molecule type" value="Genomic_DNA"/>
</dbReference>
<evidence type="ECO:0000313" key="3">
    <source>
        <dbReference type="EMBL" id="CAF3883316.1"/>
    </source>
</evidence>
<feature type="compositionally biased region" description="Acidic residues" evidence="1">
    <location>
        <begin position="936"/>
        <end position="945"/>
    </location>
</feature>
<reference evidence="2" key="1">
    <citation type="submission" date="2021-02" db="EMBL/GenBank/DDBJ databases">
        <authorList>
            <person name="Nowell W R."/>
        </authorList>
    </citation>
    <scope>NUCLEOTIDE SEQUENCE</scope>
</reference>
<dbReference type="EMBL" id="CAJNOQ010006008">
    <property type="protein sequence ID" value="CAF1119657.1"/>
    <property type="molecule type" value="Genomic_DNA"/>
</dbReference>
<feature type="region of interest" description="Disordered" evidence="1">
    <location>
        <begin position="264"/>
        <end position="298"/>
    </location>
</feature>
<evidence type="ECO:0000313" key="2">
    <source>
        <dbReference type="EMBL" id="CAF1119657.1"/>
    </source>
</evidence>
<feature type="region of interest" description="Disordered" evidence="1">
    <location>
        <begin position="1065"/>
        <end position="1118"/>
    </location>
</feature>
<feature type="compositionally biased region" description="Polar residues" evidence="1">
    <location>
        <begin position="264"/>
        <end position="286"/>
    </location>
</feature>
<name>A0A814QGC2_9BILA</name>
<comment type="caution">
    <text evidence="2">The sequence shown here is derived from an EMBL/GenBank/DDBJ whole genome shotgun (WGS) entry which is preliminary data.</text>
</comment>
<keyword evidence="4" id="KW-1185">Reference proteome</keyword>
<dbReference type="AlphaFoldDB" id="A0A814QGC2"/>
<feature type="compositionally biased region" description="Polar residues" evidence="1">
    <location>
        <begin position="1065"/>
        <end position="1077"/>
    </location>
</feature>
<organism evidence="2 4">
    <name type="scientific">Didymodactylos carnosus</name>
    <dbReference type="NCBI Taxonomy" id="1234261"/>
    <lineage>
        <taxon>Eukaryota</taxon>
        <taxon>Metazoa</taxon>
        <taxon>Spiralia</taxon>
        <taxon>Gnathifera</taxon>
        <taxon>Rotifera</taxon>
        <taxon>Eurotatoria</taxon>
        <taxon>Bdelloidea</taxon>
        <taxon>Philodinida</taxon>
        <taxon>Philodinidae</taxon>
        <taxon>Didymodactylos</taxon>
    </lineage>
</organism>
<evidence type="ECO:0000313" key="4">
    <source>
        <dbReference type="Proteomes" id="UP000663829"/>
    </source>
</evidence>
<dbReference type="Proteomes" id="UP000681722">
    <property type="component" value="Unassembled WGS sequence"/>
</dbReference>
<sequence>MPSSQRRCVVCDRVAAISKKFYITINSDESEAKLRRGYELRFQKDLPVDSLLNEFVHRTCYKRLTRNLPPIPRMKKNSHKTPHKMGYFLKNVIATMEHQRIKQNRINRLENISTSSNTDNDENEDFRTTQFRSISSRRPFHNRTNYPSVDAIIKTRSTKTPNGSSITIVRRGHSLVENIKSPLQLLKSLGAVASHAVELHMSPAEHGAVDTAAYLDSIGPSMPVIDISKAHTSATIDLFPSTVDTYTSIPNVVRALFPLSHTASGNTTSSQNLSNSKNNAGSSTTFIRRRSGRQKTTSCDGLVFPGDDKQTTHLYENSFEELCGWLIDILKTGVIVQMLEVRSQYESILRRRNEPPSEAILRTSSIRARLITKFGDSLYFPQKDKLGGTYKTMLRLQKEAAEIAKTSSSSLSNVHRKNARQHCHEFAVKVADNFDMNKGTVHGENSIHILNQIIVQTGENDEISSIVNEILTEIKDRVSRSVPLLELPSASDAVSTICLSSTSTDPVQNQYQPFTDNSLCLNLLGYVISKHKSQQNKQQSVPISSCPSVQFPLLSGFFATYLSFEQRPIHTITFCTPINDDPSSLYAAESCLRSTKVTLIDSNYQKESVLVVDEKIYKNCVKVRQQNLFDFQRITIYPGDFHLMKTTMIVVWDVLDGSGIEDILNYLYKDLTKILKAVDDEIRRILILPQERNIHPRSLFAHEFTPAPLSLCDNHNCELMNQQKKSGAIEFLKEQFPSAFLSSCPKITGSCALVIDGGSLLETRPASRNTTVRNYALQLLNTVIKYNFQQYERIDVIFDSAETSLPPSSNAFYDHCLRAARQIGIWLRTFEQDLNLPPLETCAGFTSENGEVQIKWTSIEQNPVDTRLVVYGKCTSGCLRCNCGKYGLKCTICCQCSPEKCHNRSNTQMTKLGFSSSSTNVDSESDDFSSARNTDYSEEDDEESEFDRYDSCSSSNISDFEVNDFVQSQPQQVLLQPTTMPNEDDCDSEAESLATDHVEHSYCKSSTEEEDDVNFFNYRKRQKMLTKPRRTTTRLQEAVQPQTTAKSADLKDFSFKIPFSPASFSQPTTSIPFQSKTSEQRRRSSRKLTHARINSKNEPPKMFIPMTDSPMKRAKNRRYSNYDVLQDLNDSF</sequence>
<proteinExistence type="predicted"/>
<gene>
    <name evidence="2" type="ORF">GPM918_LOCUS19627</name>
    <name evidence="3" type="ORF">SRO942_LOCUS19624</name>
</gene>
<feature type="region of interest" description="Disordered" evidence="1">
    <location>
        <begin position="912"/>
        <end position="952"/>
    </location>
</feature>
<protein>
    <submittedName>
        <fullName evidence="2">Uncharacterized protein</fullName>
    </submittedName>
</protein>
<dbReference type="Proteomes" id="UP000663829">
    <property type="component" value="Unassembled WGS sequence"/>
</dbReference>